<evidence type="ECO:0000256" key="4">
    <source>
        <dbReference type="ARBA" id="ARBA00019169"/>
    </source>
</evidence>
<comment type="subunit">
    <text evidence="14">Present as a mixture of monomers and dimers. The phosphorylated receptor binds a number of SH2 domain-containing proteins such as JAK2, STAT3, PTPN11, and SOCS3. Interaction with SOCS3 inhibits JAK/STAT signaling and MAPK cascade.</text>
</comment>
<dbReference type="OrthoDB" id="9897281at2759"/>
<dbReference type="PROSITE" id="PS01355">
    <property type="entry name" value="HEMATOPO_REC_S_F1"/>
    <property type="match status" value="1"/>
</dbReference>
<comment type="similarity">
    <text evidence="3">Belongs to the type I cytokine receptor family. Type 2 subfamily.</text>
</comment>
<keyword evidence="8 15" id="KW-1133">Transmembrane helix</keyword>
<dbReference type="InterPro" id="IPR013783">
    <property type="entry name" value="Ig-like_fold"/>
</dbReference>
<sequence>MVRFKVAVALHILFGWIYRGVINVHCSGYVWIEPAPVIQMGLNISINCHSTVNCQMAKLYMMLNDTHIEDKLLTTINKTTVQLQLHDFRKPYSTVLCYAKCPSRAAHMVVCGTQFSAGHSPDSPTNLTCVIYEHSDHLTCAWDTGKYTYISTNYILYLKSLQTGEEKAFPSTAAINISLSKLQGGKLYSIWVQAKNDLGTAHSDHLQVNLEDLVIPATPVITNVETTDSSAPRTILHWKKQTSTENVYCEERYRALADQTWHMKEWDINLTRGPHTEYSLESNTEYEFQVRCRLILAKSYWSGWSAPFIYTTPEAAPSKILDVWRVMGPVYMNGSREVTVLIKPLAPKDARGKILGYTVFHESRGEMVNLCNTSDTQCKVLVSPAMRTIHVTAYNSKGSSMPANITVTQEHSNVNDFLSPTNMQISHDDHRRVCVKWKLPNYTGRSVLWFIVEWISAAQHNQQHNFLWKKVPSQDTVTYIEGDLTAGIHMNISVYAVYQDGISKPCPGQLYLVDLVKRFPNTSIDTGPVIIATATREISYDNDGDVFWGIGTGAIILSIVFLTLIFKKSLRKRVSTALASLTPKWLTEDFPNVENSSVVKSLQEKSELMSCNSNQLFLDNDDPVVTEVLETSLQEECKTTDTKKGNRKVATEHMAISQNSLFVSTLVTEQNNGYKPQVSNRSPLGNILSNTYEAQSQALDPNTYLSSQDTNVFLKDYTSPITFLWNAEGTGSNTFLLEKINLILNNRSGQSNTFSTTDEEPNTLLENQWKSPPSTENVQEQTLVPDELVSCLGAVTEGSIGIKSYFPQTVGKLFQ</sequence>
<dbReference type="InterPro" id="IPR003529">
    <property type="entry name" value="Hematopoietin_rcpt_Gp130_CS"/>
</dbReference>
<dbReference type="PROSITE" id="PS01353">
    <property type="entry name" value="HEMATOPO_REC_L_F2"/>
    <property type="match status" value="1"/>
</dbReference>
<keyword evidence="5 15" id="KW-0812">Transmembrane</keyword>
<evidence type="ECO:0000256" key="3">
    <source>
        <dbReference type="ARBA" id="ARBA00008921"/>
    </source>
</evidence>
<feature type="domain" description="Fibronectin type-III" evidence="17">
    <location>
        <begin position="123"/>
        <end position="217"/>
    </location>
</feature>
<feature type="signal peptide" evidence="16">
    <location>
        <begin position="1"/>
        <end position="23"/>
    </location>
</feature>
<dbReference type="CDD" id="cd00063">
    <property type="entry name" value="FN3"/>
    <property type="match status" value="3"/>
</dbReference>
<feature type="chain" id="PRO_5038811475" description="Leptin receptor" evidence="16">
    <location>
        <begin position="24"/>
        <end position="815"/>
    </location>
</feature>
<dbReference type="AlphaFoldDB" id="A0A9D4ASM5"/>
<keyword evidence="11" id="KW-0675">Receptor</keyword>
<keyword evidence="7" id="KW-0677">Repeat</keyword>
<dbReference type="EMBL" id="JAHDVG010000487">
    <property type="protein sequence ID" value="KAH1167056.1"/>
    <property type="molecule type" value="Genomic_DNA"/>
</dbReference>
<comment type="caution">
    <text evidence="18">The sequence shown here is derived from an EMBL/GenBank/DDBJ whole genome shotgun (WGS) entry which is preliminary data.</text>
</comment>
<name>A0A9D4ASM5_9SAUR</name>
<dbReference type="InterPro" id="IPR052672">
    <property type="entry name" value="Type1_Cytokine_Rcpt_Type2"/>
</dbReference>
<evidence type="ECO:0000256" key="14">
    <source>
        <dbReference type="ARBA" id="ARBA00046724"/>
    </source>
</evidence>
<dbReference type="InterPro" id="IPR003531">
    <property type="entry name" value="Hempt_rcpt_S_F1_CS"/>
</dbReference>
<evidence type="ECO:0000313" key="19">
    <source>
        <dbReference type="Proteomes" id="UP000827986"/>
    </source>
</evidence>
<evidence type="ECO:0000256" key="12">
    <source>
        <dbReference type="ARBA" id="ARBA00023180"/>
    </source>
</evidence>
<evidence type="ECO:0000313" key="18">
    <source>
        <dbReference type="EMBL" id="KAH1167056.1"/>
    </source>
</evidence>
<keyword evidence="10" id="KW-1015">Disulfide bond</keyword>
<reference evidence="18" key="1">
    <citation type="submission" date="2021-09" db="EMBL/GenBank/DDBJ databases">
        <title>The genome of Mauremys mutica provides insights into the evolution of semi-aquatic lifestyle.</title>
        <authorList>
            <person name="Gong S."/>
            <person name="Gao Y."/>
        </authorList>
    </citation>
    <scope>NUCLEOTIDE SEQUENCE</scope>
    <source>
        <strain evidence="18">MM-2020</strain>
        <tissue evidence="18">Muscle</tissue>
    </source>
</reference>
<keyword evidence="6 16" id="KW-0732">Signal</keyword>
<dbReference type="GO" id="GO:0004896">
    <property type="term" value="F:cytokine receptor activity"/>
    <property type="evidence" value="ECO:0007669"/>
    <property type="project" value="InterPro"/>
</dbReference>
<dbReference type="PROSITE" id="PS50853">
    <property type="entry name" value="FN3"/>
    <property type="match status" value="3"/>
</dbReference>
<evidence type="ECO:0000256" key="11">
    <source>
        <dbReference type="ARBA" id="ARBA00023170"/>
    </source>
</evidence>
<keyword evidence="19" id="KW-1185">Reference proteome</keyword>
<dbReference type="FunFam" id="2.60.40.10:FF:000465">
    <property type="entry name" value="Granulocyte colony-stimulating factor receptor"/>
    <property type="match status" value="1"/>
</dbReference>
<keyword evidence="9 15" id="KW-0472">Membrane</keyword>
<evidence type="ECO:0000256" key="13">
    <source>
        <dbReference type="ARBA" id="ARBA00031601"/>
    </source>
</evidence>
<dbReference type="GO" id="GO:0016323">
    <property type="term" value="C:basolateral plasma membrane"/>
    <property type="evidence" value="ECO:0007669"/>
    <property type="project" value="UniProtKB-SubCell"/>
</dbReference>
<gene>
    <name evidence="18" type="ORF">KIL84_016228</name>
</gene>
<evidence type="ECO:0000256" key="6">
    <source>
        <dbReference type="ARBA" id="ARBA00022729"/>
    </source>
</evidence>
<keyword evidence="12" id="KW-0325">Glycoprotein</keyword>
<evidence type="ECO:0000256" key="15">
    <source>
        <dbReference type="SAM" id="Phobius"/>
    </source>
</evidence>
<dbReference type="InterPro" id="IPR003961">
    <property type="entry name" value="FN3_dom"/>
</dbReference>
<evidence type="ECO:0000256" key="5">
    <source>
        <dbReference type="ARBA" id="ARBA00022692"/>
    </source>
</evidence>
<dbReference type="Proteomes" id="UP000827986">
    <property type="component" value="Unassembled WGS sequence"/>
</dbReference>
<evidence type="ECO:0000256" key="2">
    <source>
        <dbReference type="ARBA" id="ARBA00004479"/>
    </source>
</evidence>
<dbReference type="PANTHER" id="PTHR48423:SF2">
    <property type="entry name" value="INTERLEUKIN-12 RECEPTOR SUBUNIT BETA-2"/>
    <property type="match status" value="1"/>
</dbReference>
<comment type="subcellular location">
    <subcellularLocation>
        <location evidence="1">Basolateral cell membrane</location>
    </subcellularLocation>
    <subcellularLocation>
        <location evidence="2">Membrane</location>
        <topology evidence="2">Single-pass type I membrane protein</topology>
    </subcellularLocation>
</comment>
<accession>A0A9D4ASM5</accession>
<feature type="transmembrane region" description="Helical" evidence="15">
    <location>
        <begin position="546"/>
        <end position="566"/>
    </location>
</feature>
<evidence type="ECO:0000256" key="16">
    <source>
        <dbReference type="SAM" id="SignalP"/>
    </source>
</evidence>
<organism evidence="18 19">
    <name type="scientific">Mauremys mutica</name>
    <name type="common">yellowpond turtle</name>
    <dbReference type="NCBI Taxonomy" id="74926"/>
    <lineage>
        <taxon>Eukaryota</taxon>
        <taxon>Metazoa</taxon>
        <taxon>Chordata</taxon>
        <taxon>Craniata</taxon>
        <taxon>Vertebrata</taxon>
        <taxon>Euteleostomi</taxon>
        <taxon>Archelosauria</taxon>
        <taxon>Testudinata</taxon>
        <taxon>Testudines</taxon>
        <taxon>Cryptodira</taxon>
        <taxon>Durocryptodira</taxon>
        <taxon>Testudinoidea</taxon>
        <taxon>Geoemydidae</taxon>
        <taxon>Geoemydinae</taxon>
        <taxon>Mauremys</taxon>
    </lineage>
</organism>
<dbReference type="Gene3D" id="2.60.40.10">
    <property type="entry name" value="Immunoglobulins"/>
    <property type="match status" value="5"/>
</dbReference>
<evidence type="ECO:0000259" key="17">
    <source>
        <dbReference type="PROSITE" id="PS50853"/>
    </source>
</evidence>
<protein>
    <recommendedName>
        <fullName evidence="4">Leptin receptor</fullName>
    </recommendedName>
    <alternativeName>
        <fullName evidence="13">OB receptor</fullName>
    </alternativeName>
</protein>
<dbReference type="SMART" id="SM00060">
    <property type="entry name" value="FN3"/>
    <property type="match status" value="3"/>
</dbReference>
<feature type="domain" description="Fibronectin type-III" evidence="17">
    <location>
        <begin position="419"/>
        <end position="516"/>
    </location>
</feature>
<evidence type="ECO:0000256" key="10">
    <source>
        <dbReference type="ARBA" id="ARBA00023157"/>
    </source>
</evidence>
<dbReference type="PANTHER" id="PTHR48423">
    <property type="entry name" value="INTERLEUKIN-27 RECEPTOR SUBUNIT ALPHA"/>
    <property type="match status" value="1"/>
</dbReference>
<feature type="domain" description="Fibronectin type-III" evidence="17">
    <location>
        <begin position="220"/>
        <end position="315"/>
    </location>
</feature>
<dbReference type="InterPro" id="IPR036116">
    <property type="entry name" value="FN3_sf"/>
</dbReference>
<dbReference type="SUPFAM" id="SSF49265">
    <property type="entry name" value="Fibronectin type III"/>
    <property type="match status" value="3"/>
</dbReference>
<evidence type="ECO:0000256" key="7">
    <source>
        <dbReference type="ARBA" id="ARBA00022737"/>
    </source>
</evidence>
<evidence type="ECO:0000256" key="9">
    <source>
        <dbReference type="ARBA" id="ARBA00023136"/>
    </source>
</evidence>
<evidence type="ECO:0000256" key="8">
    <source>
        <dbReference type="ARBA" id="ARBA00022989"/>
    </source>
</evidence>
<evidence type="ECO:0000256" key="1">
    <source>
        <dbReference type="ARBA" id="ARBA00004187"/>
    </source>
</evidence>
<proteinExistence type="inferred from homology"/>